<reference evidence="3" key="2">
    <citation type="submission" date="2020-02" db="EMBL/GenBank/DDBJ databases">
        <authorList>
            <person name="Littmann E."/>
            <person name="Sorbara M."/>
        </authorList>
    </citation>
    <scope>NUCLEOTIDE SEQUENCE</scope>
    <source>
        <strain evidence="3">MSK.1.17</strain>
    </source>
</reference>
<gene>
    <name evidence="3" type="ORF">G5B36_12190</name>
    <name evidence="2" type="ORF">L0N08_07910</name>
</gene>
<keyword evidence="4" id="KW-1185">Reference proteome</keyword>
<accession>A0AAW5BTK0</accession>
<dbReference type="InterPro" id="IPR011060">
    <property type="entry name" value="RibuloseP-bd_barrel"/>
</dbReference>
<dbReference type="EMBL" id="JAAITT010000015">
    <property type="protein sequence ID" value="NSJ49458.1"/>
    <property type="molecule type" value="Genomic_DNA"/>
</dbReference>
<evidence type="ECO:0000256" key="1">
    <source>
        <dbReference type="ARBA" id="ARBA00006007"/>
    </source>
</evidence>
<dbReference type="InterPro" id="IPR005137">
    <property type="entry name" value="BtpA"/>
</dbReference>
<sequence length="249" mass="26919">MGKSCRITGVVHLPPFGADRIHVEGLECWLLEQIGRHVEYGITSMMIQDQTPGERAGLKNVAILSALGRTVKRMFPDLSLGIILEANNPSAAMYIANACGADFIRQKVFIGAMIKAGGVINGRAGEVWEARKDMDGPVSVLTDIYDRTGVPLGPLPIETAAGQVLKYGSDGLILTGRNFGESLELADRVRKHFPQAPVYLGGGITEKNVGEAIPHCDGMIVSSCLLEDGKDNEWSRQKIKSFMDCVHGQ</sequence>
<dbReference type="EMBL" id="JAKNGE010000008">
    <property type="protein sequence ID" value="MCG4745330.1"/>
    <property type="molecule type" value="Genomic_DNA"/>
</dbReference>
<reference evidence="3 4" key="1">
    <citation type="journal article" date="2020" name="Cell Host Microbe">
        <title>Functional and Genomic Variation between Human-Derived Isolates of Lachnospiraceae Reveals Inter- and Intra-Species Diversity.</title>
        <authorList>
            <person name="Sorbara M.T."/>
            <person name="Littmann E.R."/>
            <person name="Fontana E."/>
            <person name="Moody T.U."/>
            <person name="Kohout C.E."/>
            <person name="Gjonbalaj M."/>
            <person name="Eaton V."/>
            <person name="Seok R."/>
            <person name="Leiner I.M."/>
            <person name="Pamer E.G."/>
        </authorList>
    </citation>
    <scope>NUCLEOTIDE SEQUENCE [LARGE SCALE GENOMIC DNA]</scope>
    <source>
        <strain evidence="3 4">MSK.1.17</strain>
    </source>
</reference>
<dbReference type="PANTHER" id="PTHR21381:SF3">
    <property type="entry name" value="SGC REGION PROTEIN SGCQ-RELATED"/>
    <property type="match status" value="1"/>
</dbReference>
<name>A0AAW5BTK0_9FIRM</name>
<reference evidence="2" key="3">
    <citation type="submission" date="2022-01" db="EMBL/GenBank/DDBJ databases">
        <title>Collection of gut derived symbiotic bacterial strains cultured from healthy donors.</title>
        <authorList>
            <person name="Lin H."/>
            <person name="Kohout C."/>
            <person name="Waligurski E."/>
            <person name="Pamer E.G."/>
        </authorList>
    </citation>
    <scope>NUCLEOTIDE SEQUENCE</scope>
    <source>
        <strain evidence="2">DFI.6.55</strain>
    </source>
</reference>
<dbReference type="RefSeq" id="WP_165642206.1">
    <property type="nucleotide sequence ID" value="NZ_JAAITT010000015.1"/>
</dbReference>
<comment type="caution">
    <text evidence="2">The sequence shown here is derived from an EMBL/GenBank/DDBJ whole genome shotgun (WGS) entry which is preliminary data.</text>
</comment>
<organism evidence="2 5">
    <name type="scientific">Enterocloster aldenensis</name>
    <dbReference type="NCBI Taxonomy" id="358742"/>
    <lineage>
        <taxon>Bacteria</taxon>
        <taxon>Bacillati</taxon>
        <taxon>Bacillota</taxon>
        <taxon>Clostridia</taxon>
        <taxon>Lachnospirales</taxon>
        <taxon>Lachnospiraceae</taxon>
        <taxon>Enterocloster</taxon>
    </lineage>
</organism>
<dbReference type="SUPFAM" id="SSF51366">
    <property type="entry name" value="Ribulose-phoshate binding barrel"/>
    <property type="match status" value="1"/>
</dbReference>
<protein>
    <recommendedName>
        <fullName evidence="6">BtpA family membrane complex biogenesis protein</fullName>
    </recommendedName>
</protein>
<dbReference type="Proteomes" id="UP000669239">
    <property type="component" value="Unassembled WGS sequence"/>
</dbReference>
<evidence type="ECO:0000313" key="5">
    <source>
        <dbReference type="Proteomes" id="UP001299608"/>
    </source>
</evidence>
<evidence type="ECO:0000313" key="3">
    <source>
        <dbReference type="EMBL" id="NSJ49458.1"/>
    </source>
</evidence>
<evidence type="ECO:0008006" key="6">
    <source>
        <dbReference type="Google" id="ProtNLM"/>
    </source>
</evidence>
<evidence type="ECO:0000313" key="2">
    <source>
        <dbReference type="EMBL" id="MCG4745330.1"/>
    </source>
</evidence>
<dbReference type="Pfam" id="PF03437">
    <property type="entry name" value="BtpA"/>
    <property type="match status" value="1"/>
</dbReference>
<comment type="similarity">
    <text evidence="1">Belongs to the BtpA family.</text>
</comment>
<dbReference type="AlphaFoldDB" id="A0AAW5BTK0"/>
<dbReference type="Proteomes" id="UP001299608">
    <property type="component" value="Unassembled WGS sequence"/>
</dbReference>
<proteinExistence type="inferred from homology"/>
<dbReference type="PANTHER" id="PTHR21381">
    <property type="entry name" value="ZGC:162297"/>
    <property type="match status" value="1"/>
</dbReference>
<evidence type="ECO:0000313" key="4">
    <source>
        <dbReference type="Proteomes" id="UP000669239"/>
    </source>
</evidence>